<feature type="domain" description="Peptidase M48" evidence="8">
    <location>
        <begin position="67"/>
        <end position="233"/>
    </location>
</feature>
<evidence type="ECO:0000256" key="7">
    <source>
        <dbReference type="SAM" id="SignalP"/>
    </source>
</evidence>
<evidence type="ECO:0000256" key="4">
    <source>
        <dbReference type="ARBA" id="ARBA00022833"/>
    </source>
</evidence>
<organism evidence="9 10">
    <name type="scientific">Syntrophorhabdus aromaticivorans</name>
    <dbReference type="NCBI Taxonomy" id="328301"/>
    <lineage>
        <taxon>Bacteria</taxon>
        <taxon>Pseudomonadati</taxon>
        <taxon>Thermodesulfobacteriota</taxon>
        <taxon>Syntrophorhabdia</taxon>
        <taxon>Syntrophorhabdales</taxon>
        <taxon>Syntrophorhabdaceae</taxon>
        <taxon>Syntrophorhabdus</taxon>
    </lineage>
</organism>
<comment type="cofactor">
    <cofactor evidence="6">
        <name>Zn(2+)</name>
        <dbReference type="ChEBI" id="CHEBI:29105"/>
    </cofactor>
    <text evidence="6">Binds 1 zinc ion per subunit.</text>
</comment>
<evidence type="ECO:0000256" key="5">
    <source>
        <dbReference type="ARBA" id="ARBA00023049"/>
    </source>
</evidence>
<dbReference type="Pfam" id="PF01435">
    <property type="entry name" value="Peptidase_M48"/>
    <property type="match status" value="1"/>
</dbReference>
<dbReference type="PANTHER" id="PTHR22726:SF1">
    <property type="entry name" value="METALLOENDOPEPTIDASE OMA1, MITOCHONDRIAL"/>
    <property type="match status" value="1"/>
</dbReference>
<evidence type="ECO:0000259" key="8">
    <source>
        <dbReference type="Pfam" id="PF01435"/>
    </source>
</evidence>
<dbReference type="AlphaFoldDB" id="A0A971M492"/>
<dbReference type="Gene3D" id="3.30.2010.10">
    <property type="entry name" value="Metalloproteases ('zincins'), catalytic domain"/>
    <property type="match status" value="1"/>
</dbReference>
<keyword evidence="7" id="KW-0732">Signal</keyword>
<evidence type="ECO:0000313" key="10">
    <source>
        <dbReference type="Proteomes" id="UP000777265"/>
    </source>
</evidence>
<dbReference type="InterPro" id="IPR011990">
    <property type="entry name" value="TPR-like_helical_dom_sf"/>
</dbReference>
<reference evidence="9" key="1">
    <citation type="journal article" date="2020" name="Biotechnol. Biofuels">
        <title>New insights from the biogas microbiome by comprehensive genome-resolved metagenomics of nearly 1600 species originating from multiple anaerobic digesters.</title>
        <authorList>
            <person name="Campanaro S."/>
            <person name="Treu L."/>
            <person name="Rodriguez-R L.M."/>
            <person name="Kovalovszki A."/>
            <person name="Ziels R.M."/>
            <person name="Maus I."/>
            <person name="Zhu X."/>
            <person name="Kougias P.G."/>
            <person name="Basile A."/>
            <person name="Luo G."/>
            <person name="Schluter A."/>
            <person name="Konstantinidis K.T."/>
            <person name="Angelidaki I."/>
        </authorList>
    </citation>
    <scope>NUCLEOTIDE SEQUENCE</scope>
    <source>
        <strain evidence="9">AS06rmzACSIP_7</strain>
    </source>
</reference>
<dbReference type="Gene3D" id="1.25.40.10">
    <property type="entry name" value="Tetratricopeptide repeat domain"/>
    <property type="match status" value="1"/>
</dbReference>
<keyword evidence="4 6" id="KW-0862">Zinc</keyword>
<dbReference type="GO" id="GO:0004222">
    <property type="term" value="F:metalloendopeptidase activity"/>
    <property type="evidence" value="ECO:0007669"/>
    <property type="project" value="InterPro"/>
</dbReference>
<name>A0A971M492_9BACT</name>
<proteinExistence type="inferred from homology"/>
<dbReference type="GO" id="GO:0016020">
    <property type="term" value="C:membrane"/>
    <property type="evidence" value="ECO:0007669"/>
    <property type="project" value="TreeGrafter"/>
</dbReference>
<evidence type="ECO:0000256" key="3">
    <source>
        <dbReference type="ARBA" id="ARBA00022801"/>
    </source>
</evidence>
<dbReference type="GO" id="GO:0051603">
    <property type="term" value="P:proteolysis involved in protein catabolic process"/>
    <property type="evidence" value="ECO:0007669"/>
    <property type="project" value="TreeGrafter"/>
</dbReference>
<evidence type="ECO:0000313" key="9">
    <source>
        <dbReference type="EMBL" id="NLW35017.1"/>
    </source>
</evidence>
<dbReference type="InterPro" id="IPR051156">
    <property type="entry name" value="Mito/Outer_Membr_Metalloprot"/>
</dbReference>
<evidence type="ECO:0000256" key="6">
    <source>
        <dbReference type="RuleBase" id="RU003983"/>
    </source>
</evidence>
<accession>A0A971M492</accession>
<keyword evidence="5 6" id="KW-0482">Metalloprotease</keyword>
<reference evidence="9" key="2">
    <citation type="submission" date="2020-01" db="EMBL/GenBank/DDBJ databases">
        <authorList>
            <person name="Campanaro S."/>
        </authorList>
    </citation>
    <scope>NUCLEOTIDE SEQUENCE</scope>
    <source>
        <strain evidence="9">AS06rmzACSIP_7</strain>
    </source>
</reference>
<dbReference type="Proteomes" id="UP000777265">
    <property type="component" value="Unassembled WGS sequence"/>
</dbReference>
<keyword evidence="1 6" id="KW-0645">Protease</keyword>
<dbReference type="GO" id="GO:0046872">
    <property type="term" value="F:metal ion binding"/>
    <property type="evidence" value="ECO:0007669"/>
    <property type="project" value="UniProtKB-KW"/>
</dbReference>
<protein>
    <submittedName>
        <fullName evidence="9">M48 family metalloprotease</fullName>
    </submittedName>
</protein>
<evidence type="ECO:0000256" key="2">
    <source>
        <dbReference type="ARBA" id="ARBA00022723"/>
    </source>
</evidence>
<keyword evidence="2" id="KW-0479">Metal-binding</keyword>
<feature type="chain" id="PRO_5037260700" evidence="7">
    <location>
        <begin position="22"/>
        <end position="440"/>
    </location>
</feature>
<dbReference type="PANTHER" id="PTHR22726">
    <property type="entry name" value="METALLOENDOPEPTIDASE OMA1"/>
    <property type="match status" value="1"/>
</dbReference>
<sequence length="440" mass="48499">MKHKCCIAVLFLALAFPLVVSGLTIEEEKKYGKEMYLQIAGSVPINNDPYISIYLQGVKNRLESVTSLPFPITLTIIESQAVNAFAAIGGYVYVTTGLIGFSESEEEFAGVLAHELAHITRRHVAKRLEKEKYINIGMLATVLAGVLVGDSKAKEAIMVGGMASAQALSLKYSREDEDEADRLGATVADNAGYSGLGIAEFLKKLRTSGRETTIPQYLLTHPYHEERIAKIEGAWGGSKTRVDTSFYPFLAIRANLLHRPPGAGIKEIWLNKYRKDKNDPMNAYGASLAFMSTGDTGASVKVASKIQSPYRGLFLGEMLVNARKWKEAAEVLETQKEPIPVFFLAKAYEGDGKAERAVSTLRNLVPYGPAFPEIYYKLGMLSGRTGKEAEGYEYLGRYYLVTGKHDLAKTNLEKAVSRYGINSKEAQELLRLLDGMKKPE</sequence>
<dbReference type="InterPro" id="IPR001915">
    <property type="entry name" value="Peptidase_M48"/>
</dbReference>
<keyword evidence="3 6" id="KW-0378">Hydrolase</keyword>
<comment type="similarity">
    <text evidence="6">Belongs to the peptidase M48 family.</text>
</comment>
<dbReference type="EMBL" id="JAAYEE010000099">
    <property type="protein sequence ID" value="NLW35017.1"/>
    <property type="molecule type" value="Genomic_DNA"/>
</dbReference>
<feature type="signal peptide" evidence="7">
    <location>
        <begin position="1"/>
        <end position="21"/>
    </location>
</feature>
<comment type="caution">
    <text evidence="9">The sequence shown here is derived from an EMBL/GenBank/DDBJ whole genome shotgun (WGS) entry which is preliminary data.</text>
</comment>
<evidence type="ECO:0000256" key="1">
    <source>
        <dbReference type="ARBA" id="ARBA00022670"/>
    </source>
</evidence>
<gene>
    <name evidence="9" type="ORF">GXY80_05975</name>
</gene>
<dbReference type="SUPFAM" id="SSF48452">
    <property type="entry name" value="TPR-like"/>
    <property type="match status" value="1"/>
</dbReference>